<organism evidence="2 3">
    <name type="scientific">Pseudooceanicola spongiae</name>
    <dbReference type="NCBI Taxonomy" id="2613965"/>
    <lineage>
        <taxon>Bacteria</taxon>
        <taxon>Pseudomonadati</taxon>
        <taxon>Pseudomonadota</taxon>
        <taxon>Alphaproteobacteria</taxon>
        <taxon>Rhodobacterales</taxon>
        <taxon>Paracoccaceae</taxon>
        <taxon>Pseudooceanicola</taxon>
    </lineage>
</organism>
<evidence type="ECO:0000313" key="2">
    <source>
        <dbReference type="EMBL" id="QOL82882.1"/>
    </source>
</evidence>
<dbReference type="EMBL" id="CP045201">
    <property type="protein sequence ID" value="QOL82882.1"/>
    <property type="molecule type" value="Genomic_DNA"/>
</dbReference>
<keyword evidence="3" id="KW-1185">Reference proteome</keyword>
<reference evidence="2 3" key="1">
    <citation type="submission" date="2019-10" db="EMBL/GenBank/DDBJ databases">
        <title>Pseudopuniceibacterium sp. HQ09 islated from Antarctica.</title>
        <authorList>
            <person name="Liao L."/>
            <person name="Su S."/>
            <person name="Chen B."/>
            <person name="Yu Y."/>
        </authorList>
    </citation>
    <scope>NUCLEOTIDE SEQUENCE [LARGE SCALE GENOMIC DNA]</scope>
    <source>
        <strain evidence="2 3">HQ09</strain>
    </source>
</reference>
<dbReference type="InterPro" id="IPR011250">
    <property type="entry name" value="OMP/PagP_B-barrel"/>
</dbReference>
<dbReference type="RefSeq" id="WP_193081241.1">
    <property type="nucleotide sequence ID" value="NZ_CP045201.1"/>
</dbReference>
<name>A0A7L9WSL6_9RHOB</name>
<feature type="chain" id="PRO_5032411916" description="Outer membrane protein beta-barrel domain-containing protein" evidence="1">
    <location>
        <begin position="27"/>
        <end position="170"/>
    </location>
</feature>
<dbReference type="AlphaFoldDB" id="A0A7L9WSL6"/>
<evidence type="ECO:0000313" key="3">
    <source>
        <dbReference type="Proteomes" id="UP000594118"/>
    </source>
</evidence>
<dbReference type="KEGG" id="pshq:F3W81_19835"/>
<dbReference type="SUPFAM" id="SSF56925">
    <property type="entry name" value="OMPA-like"/>
    <property type="match status" value="1"/>
</dbReference>
<protein>
    <recommendedName>
        <fullName evidence="4">Outer membrane protein beta-barrel domain-containing protein</fullName>
    </recommendedName>
</protein>
<feature type="signal peptide" evidence="1">
    <location>
        <begin position="1"/>
        <end position="26"/>
    </location>
</feature>
<evidence type="ECO:0000256" key="1">
    <source>
        <dbReference type="SAM" id="SignalP"/>
    </source>
</evidence>
<sequence>MKHTAHILLIGLAPLAFVSHSGAVTAQEAPWSGAYFGGDVGLTLGNSNDVTRSLHFGVNRQMGRTVLGGEVEYIETDIGTRVGTIDDMTLVKLRAGRVKGKTLYYGVLGGGQAHGRFGSEIGYVAGFGAEYAISSDLTVGGEMMHQGFSDFAGSGSLGVNTLSARVSYHF</sequence>
<dbReference type="Proteomes" id="UP000594118">
    <property type="component" value="Chromosome"/>
</dbReference>
<accession>A0A7L9WSL6</accession>
<evidence type="ECO:0008006" key="4">
    <source>
        <dbReference type="Google" id="ProtNLM"/>
    </source>
</evidence>
<keyword evidence="1" id="KW-0732">Signal</keyword>
<proteinExistence type="predicted"/>
<gene>
    <name evidence="2" type="ORF">F3W81_19835</name>
</gene>